<proteinExistence type="predicted"/>
<dbReference type="Proteomes" id="UP000037530">
    <property type="component" value="Unassembled WGS sequence"/>
</dbReference>
<dbReference type="STRING" id="171383.AKJ31_14115"/>
<organism evidence="1 2">
    <name type="scientific">Vibrio hepatarius</name>
    <dbReference type="NCBI Taxonomy" id="171383"/>
    <lineage>
        <taxon>Bacteria</taxon>
        <taxon>Pseudomonadati</taxon>
        <taxon>Pseudomonadota</taxon>
        <taxon>Gammaproteobacteria</taxon>
        <taxon>Vibrionales</taxon>
        <taxon>Vibrionaceae</taxon>
        <taxon>Vibrio</taxon>
        <taxon>Vibrio oreintalis group</taxon>
    </lineage>
</organism>
<name>A0A0M0HXM6_9VIBR</name>
<dbReference type="OrthoDB" id="9802281at2"/>
<dbReference type="AlphaFoldDB" id="A0A0M0HXM6"/>
<reference evidence="2" key="1">
    <citation type="submission" date="2015-08" db="EMBL/GenBank/DDBJ databases">
        <title>Vibrio galatheae sp. nov., a novel member of the Vibrionaceae family isolated from the Solomon Islands.</title>
        <authorList>
            <person name="Giubergia S."/>
            <person name="Machado H."/>
            <person name="Mateiu R.V."/>
            <person name="Gram L."/>
        </authorList>
    </citation>
    <scope>NUCLEOTIDE SEQUENCE [LARGE SCALE GENOMIC DNA]</scope>
    <source>
        <strain evidence="2">DSM 19134</strain>
    </source>
</reference>
<evidence type="ECO:0000313" key="2">
    <source>
        <dbReference type="Proteomes" id="UP000037530"/>
    </source>
</evidence>
<protein>
    <submittedName>
        <fullName evidence="1">Uncharacterized protein</fullName>
    </submittedName>
</protein>
<gene>
    <name evidence="1" type="ORF">AKJ31_14115</name>
</gene>
<dbReference type="PATRIC" id="fig|171383.3.peg.2883"/>
<evidence type="ECO:0000313" key="1">
    <source>
        <dbReference type="EMBL" id="KOO06841.1"/>
    </source>
</evidence>
<dbReference type="EMBL" id="LHPI01000013">
    <property type="protein sequence ID" value="KOO06841.1"/>
    <property type="molecule type" value="Genomic_DNA"/>
</dbReference>
<accession>A0A0M0HXM6</accession>
<comment type="caution">
    <text evidence="1">The sequence shown here is derived from an EMBL/GenBank/DDBJ whole genome shotgun (WGS) entry which is preliminary data.</text>
</comment>
<keyword evidence="2" id="KW-1185">Reference proteome</keyword>
<dbReference type="RefSeq" id="WP_053409754.1">
    <property type="nucleotide sequence ID" value="NZ_LHPI01000013.1"/>
</dbReference>
<sequence length="226" mass="25323">MTNKIETQAVENFWSRFPGHINFLEESVKLGHNEEFQIRYDAVNKSAQEFHPALRVEFSLDMMEAKVNAIIITSKEKGEGRKVAMKLAKACPEEYRELVTPYRLPALPWDSEVTQNWVTDMAGQYGMRSIANEVGAVLSDVTVAVKSNPHNGKVLIQVGFKNKRELKAVGEEIVLVMLELLLGEEIIAEGVDLLSIKTAKELSSGKMGWEHTSGLNARDVILRNLL</sequence>